<reference evidence="3" key="1">
    <citation type="submission" date="2019-07" db="EMBL/GenBank/DDBJ databases">
        <title>De Novo Assembly of kiwifruit Actinidia rufa.</title>
        <authorList>
            <person name="Sugita-Konishi S."/>
            <person name="Sato K."/>
            <person name="Mori E."/>
            <person name="Abe Y."/>
            <person name="Kisaki G."/>
            <person name="Hamano K."/>
            <person name="Suezawa K."/>
            <person name="Otani M."/>
            <person name="Fukuda T."/>
            <person name="Manabe T."/>
            <person name="Gomi K."/>
            <person name="Tabuchi M."/>
            <person name="Akimitsu K."/>
            <person name="Kataoka I."/>
        </authorList>
    </citation>
    <scope>NUCLEOTIDE SEQUENCE [LARGE SCALE GENOMIC DNA]</scope>
    <source>
        <strain evidence="3">cv. Fuchu</strain>
    </source>
</reference>
<evidence type="ECO:0000313" key="2">
    <source>
        <dbReference type="EMBL" id="GFS32271.1"/>
    </source>
</evidence>
<protein>
    <submittedName>
        <fullName evidence="2">Uncharacterized protein</fullName>
    </submittedName>
</protein>
<dbReference type="Proteomes" id="UP000585474">
    <property type="component" value="Unassembled WGS sequence"/>
</dbReference>
<name>A0A7J0DCD4_9ERIC</name>
<dbReference type="EMBL" id="BJWL01000160">
    <property type="protein sequence ID" value="GFS32271.1"/>
    <property type="molecule type" value="Genomic_DNA"/>
</dbReference>
<evidence type="ECO:0000313" key="3">
    <source>
        <dbReference type="Proteomes" id="UP000585474"/>
    </source>
</evidence>
<evidence type="ECO:0000256" key="1">
    <source>
        <dbReference type="SAM" id="MobiDB-lite"/>
    </source>
</evidence>
<accession>A0A7J0DCD4</accession>
<organism evidence="2 3">
    <name type="scientific">Actinidia rufa</name>
    <dbReference type="NCBI Taxonomy" id="165716"/>
    <lineage>
        <taxon>Eukaryota</taxon>
        <taxon>Viridiplantae</taxon>
        <taxon>Streptophyta</taxon>
        <taxon>Embryophyta</taxon>
        <taxon>Tracheophyta</taxon>
        <taxon>Spermatophyta</taxon>
        <taxon>Magnoliopsida</taxon>
        <taxon>eudicotyledons</taxon>
        <taxon>Gunneridae</taxon>
        <taxon>Pentapetalae</taxon>
        <taxon>asterids</taxon>
        <taxon>Ericales</taxon>
        <taxon>Actinidiaceae</taxon>
        <taxon>Actinidia</taxon>
    </lineage>
</organism>
<feature type="region of interest" description="Disordered" evidence="1">
    <location>
        <begin position="114"/>
        <end position="143"/>
    </location>
</feature>
<feature type="region of interest" description="Disordered" evidence="1">
    <location>
        <begin position="13"/>
        <end position="48"/>
    </location>
</feature>
<dbReference type="AlphaFoldDB" id="A0A7J0DCD4"/>
<feature type="compositionally biased region" description="Low complexity" evidence="1">
    <location>
        <begin position="124"/>
        <end position="136"/>
    </location>
</feature>
<sequence length="143" mass="15596">MALKSTKLEKDSLALVVSTPTTTRGQKIKSKDDPKTDKGKKKKKGKSSSVLVLEQNYLYFTEDKAQESAEIEEEDSSATELDGPFPTQLRITGHEYTLRQRGAKKFSNTIETPLVLTPSPPVSSLPALSPHATTPRTSPPPAT</sequence>
<proteinExistence type="predicted"/>
<comment type="caution">
    <text evidence="2">The sequence shown here is derived from an EMBL/GenBank/DDBJ whole genome shotgun (WGS) entry which is preliminary data.</text>
</comment>
<feature type="region of interest" description="Disordered" evidence="1">
    <location>
        <begin position="63"/>
        <end position="88"/>
    </location>
</feature>
<keyword evidence="3" id="KW-1185">Reference proteome</keyword>
<gene>
    <name evidence="2" type="ORF">Acr_00g0021660</name>
</gene>